<accession>A0ABS8Y782</accession>
<gene>
    <name evidence="1" type="ORF">HAX54_028733</name>
</gene>
<name>A0ABS8Y782_DATST</name>
<comment type="caution">
    <text evidence="1">The sequence shown here is derived from an EMBL/GenBank/DDBJ whole genome shotgun (WGS) entry which is preliminary data.</text>
</comment>
<protein>
    <submittedName>
        <fullName evidence="1">Uncharacterized protein</fullName>
    </submittedName>
</protein>
<evidence type="ECO:0000313" key="1">
    <source>
        <dbReference type="EMBL" id="MCE5166887.1"/>
    </source>
</evidence>
<organism evidence="1 2">
    <name type="scientific">Datura stramonium</name>
    <name type="common">Jimsonweed</name>
    <name type="synonym">Common thornapple</name>
    <dbReference type="NCBI Taxonomy" id="4076"/>
    <lineage>
        <taxon>Eukaryota</taxon>
        <taxon>Viridiplantae</taxon>
        <taxon>Streptophyta</taxon>
        <taxon>Embryophyta</taxon>
        <taxon>Tracheophyta</taxon>
        <taxon>Spermatophyta</taxon>
        <taxon>Magnoliopsida</taxon>
        <taxon>eudicotyledons</taxon>
        <taxon>Gunneridae</taxon>
        <taxon>Pentapetalae</taxon>
        <taxon>asterids</taxon>
        <taxon>lamiids</taxon>
        <taxon>Solanales</taxon>
        <taxon>Solanaceae</taxon>
        <taxon>Solanoideae</taxon>
        <taxon>Datureae</taxon>
        <taxon>Datura</taxon>
    </lineage>
</organism>
<dbReference type="Proteomes" id="UP000823775">
    <property type="component" value="Unassembled WGS sequence"/>
</dbReference>
<evidence type="ECO:0000313" key="2">
    <source>
        <dbReference type="Proteomes" id="UP000823775"/>
    </source>
</evidence>
<keyword evidence="2" id="KW-1185">Reference proteome</keyword>
<dbReference type="EMBL" id="JACEIK010035356">
    <property type="protein sequence ID" value="MCE5166887.1"/>
    <property type="molecule type" value="Genomic_DNA"/>
</dbReference>
<reference evidence="1 2" key="1">
    <citation type="journal article" date="2021" name="BMC Genomics">
        <title>Datura genome reveals duplications of psychoactive alkaloid biosynthetic genes and high mutation rate following tissue culture.</title>
        <authorList>
            <person name="Rajewski A."/>
            <person name="Carter-House D."/>
            <person name="Stajich J."/>
            <person name="Litt A."/>
        </authorList>
    </citation>
    <scope>NUCLEOTIDE SEQUENCE [LARGE SCALE GENOMIC DNA]</scope>
    <source>
        <strain evidence="1">AR-01</strain>
    </source>
</reference>
<proteinExistence type="predicted"/>
<sequence length="75" mass="7917">MRRWRGAGGFGFGGLRWKGEDVEETGAVVRGVDWRRGSASIGSMVTAGEEDEGEGAAVFGFRPLVGMVLAGEDRG</sequence>